<accession>A0A932EP64</accession>
<feature type="domain" description="HEPN AbiU2-like" evidence="1">
    <location>
        <begin position="13"/>
        <end position="169"/>
    </location>
</feature>
<reference evidence="2" key="1">
    <citation type="submission" date="2020-07" db="EMBL/GenBank/DDBJ databases">
        <title>Huge and variable diversity of episymbiotic CPR bacteria and DPANN archaea in groundwater ecosystems.</title>
        <authorList>
            <person name="He C.Y."/>
            <person name="Keren R."/>
            <person name="Whittaker M."/>
            <person name="Farag I.F."/>
            <person name="Doudna J."/>
            <person name="Cate J.H.D."/>
            <person name="Banfield J.F."/>
        </authorList>
    </citation>
    <scope>NUCLEOTIDE SEQUENCE</scope>
    <source>
        <strain evidence="2">NC_groundwater_580_Pr5_B-0.1um_64_19</strain>
    </source>
</reference>
<organism evidence="2 3">
    <name type="scientific">Candidatus Korobacter versatilis</name>
    <dbReference type="NCBI Taxonomy" id="658062"/>
    <lineage>
        <taxon>Bacteria</taxon>
        <taxon>Pseudomonadati</taxon>
        <taxon>Acidobacteriota</taxon>
        <taxon>Terriglobia</taxon>
        <taxon>Terriglobales</taxon>
        <taxon>Candidatus Korobacteraceae</taxon>
        <taxon>Candidatus Korobacter</taxon>
    </lineage>
</organism>
<dbReference type="AlphaFoldDB" id="A0A932EP64"/>
<evidence type="ECO:0000259" key="1">
    <source>
        <dbReference type="Pfam" id="PF18734"/>
    </source>
</evidence>
<name>A0A932EP64_9BACT</name>
<sequence>MAPAATPGAISLSELCDRLFFDLVKADAYRKVYAGMSSQLRVETILRIAPTYFALTQTALLEMSCIIITRLYDPSSRAVTLKYLLEVAAQKVEEFESGASDALKGIEEARESLAEASGALDAVKTIRDKLLAHRDKTHFHLDALDQLPALDAEIGSLVDAGRRAVNAIRLKFDGVWCTPELLDVTDYEWLVHVLREGKKAQLRAAEEAGCTDEFLEMKKDLGLI</sequence>
<proteinExistence type="predicted"/>
<dbReference type="Proteomes" id="UP000779809">
    <property type="component" value="Unassembled WGS sequence"/>
</dbReference>
<evidence type="ECO:0000313" key="3">
    <source>
        <dbReference type="Proteomes" id="UP000779809"/>
    </source>
</evidence>
<comment type="caution">
    <text evidence="2">The sequence shown here is derived from an EMBL/GenBank/DDBJ whole genome shotgun (WGS) entry which is preliminary data.</text>
</comment>
<dbReference type="Pfam" id="PF18734">
    <property type="entry name" value="HEPN_AbiU2"/>
    <property type="match status" value="1"/>
</dbReference>
<dbReference type="InterPro" id="IPR040704">
    <property type="entry name" value="HEPN_AbiU2"/>
</dbReference>
<dbReference type="EMBL" id="JACPNR010000009">
    <property type="protein sequence ID" value="MBI2678480.1"/>
    <property type="molecule type" value="Genomic_DNA"/>
</dbReference>
<evidence type="ECO:0000313" key="2">
    <source>
        <dbReference type="EMBL" id="MBI2678480.1"/>
    </source>
</evidence>
<protein>
    <recommendedName>
        <fullName evidence="1">HEPN AbiU2-like domain-containing protein</fullName>
    </recommendedName>
</protein>
<gene>
    <name evidence="2" type="ORF">HYX28_06835</name>
</gene>